<feature type="chain" id="PRO_5003777949" evidence="1">
    <location>
        <begin position="17"/>
        <end position="208"/>
    </location>
</feature>
<sequence>MNIIVIIVFLTSKSLSIVLDIPFNPVDESYFKITKVGVNPNLILEEYGIAHGYIFYESNDHNFINRVTYLGNEIFNDGEYRERSFRRLVSYGDMGNAVTVSIYSGSEEIELESILYITKAIVYDLKEARKVFRIKRDPLIPESEKPSLKSICYELNKLKPENYVEEVSRLTKKEVTMGEKQIERELDKIFRIIIVRALAKKLVEGMNT</sequence>
<dbReference type="AlphaFoldDB" id="J4D8V3"/>
<evidence type="ECO:0000256" key="1">
    <source>
        <dbReference type="SAM" id="SignalP"/>
    </source>
</evidence>
<proteinExistence type="predicted"/>
<gene>
    <name evidence="2" type="ORF">TOT_030000286</name>
</gene>
<protein>
    <submittedName>
        <fullName evidence="2">Uncharacterized protein</fullName>
    </submittedName>
</protein>
<dbReference type="RefSeq" id="XP_009691326.1">
    <property type="nucleotide sequence ID" value="XM_009693031.1"/>
</dbReference>
<dbReference type="VEuPathDB" id="PiroplasmaDB:TOT_030000286"/>
<reference evidence="2 3" key="1">
    <citation type="journal article" date="2012" name="MBio">
        <title>Comparative genome analysis of three eukaryotic parasites with differing abilities to transform leukocytes reveals key mediators of Theileria-induced leukocyte transformation.</title>
        <authorList>
            <person name="Hayashida K."/>
            <person name="Hara Y."/>
            <person name="Abe T."/>
            <person name="Yamasaki C."/>
            <person name="Toyoda A."/>
            <person name="Kosuge T."/>
            <person name="Suzuki Y."/>
            <person name="Sato Y."/>
            <person name="Kawashima S."/>
            <person name="Katayama T."/>
            <person name="Wakaguri H."/>
            <person name="Inoue N."/>
            <person name="Homma K."/>
            <person name="Tada-Umezaki M."/>
            <person name="Yagi Y."/>
            <person name="Fujii Y."/>
            <person name="Habara T."/>
            <person name="Kanehisa M."/>
            <person name="Watanabe H."/>
            <person name="Ito K."/>
            <person name="Gojobori T."/>
            <person name="Sugawara H."/>
            <person name="Imanishi T."/>
            <person name="Weir W."/>
            <person name="Gardner M."/>
            <person name="Pain A."/>
            <person name="Shiels B."/>
            <person name="Hattori M."/>
            <person name="Nene V."/>
            <person name="Sugimoto C."/>
        </authorList>
    </citation>
    <scope>NUCLEOTIDE SEQUENCE [LARGE SCALE GENOMIC DNA]</scope>
    <source>
        <strain evidence="2 3">Shintoku</strain>
    </source>
</reference>
<name>J4D8V3_THEOR</name>
<dbReference type="GeneID" id="20715477"/>
<dbReference type="KEGG" id="tot:TOT_030000286"/>
<evidence type="ECO:0000313" key="2">
    <source>
        <dbReference type="EMBL" id="BAM41025.1"/>
    </source>
</evidence>
<organism evidence="2 3">
    <name type="scientific">Theileria orientalis strain Shintoku</name>
    <dbReference type="NCBI Taxonomy" id="869250"/>
    <lineage>
        <taxon>Eukaryota</taxon>
        <taxon>Sar</taxon>
        <taxon>Alveolata</taxon>
        <taxon>Apicomplexa</taxon>
        <taxon>Aconoidasida</taxon>
        <taxon>Piroplasmida</taxon>
        <taxon>Theileriidae</taxon>
        <taxon>Theileria</taxon>
    </lineage>
</organism>
<feature type="signal peptide" evidence="1">
    <location>
        <begin position="1"/>
        <end position="16"/>
    </location>
</feature>
<evidence type="ECO:0000313" key="3">
    <source>
        <dbReference type="Proteomes" id="UP000003786"/>
    </source>
</evidence>
<dbReference type="OrthoDB" id="10359082at2759"/>
<dbReference type="Proteomes" id="UP000003786">
    <property type="component" value="Chromosome 3"/>
</dbReference>
<accession>J4D8V3</accession>
<keyword evidence="1" id="KW-0732">Signal</keyword>
<keyword evidence="3" id="KW-1185">Reference proteome</keyword>
<dbReference type="EMBL" id="AP011948">
    <property type="protein sequence ID" value="BAM41025.1"/>
    <property type="molecule type" value="Genomic_DNA"/>
</dbReference>